<dbReference type="SUPFAM" id="SSF52047">
    <property type="entry name" value="RNI-like"/>
    <property type="match status" value="1"/>
</dbReference>
<dbReference type="Proteomes" id="UP001050691">
    <property type="component" value="Unassembled WGS sequence"/>
</dbReference>
<protein>
    <recommendedName>
        <fullName evidence="3">F-box domain-containing protein</fullName>
    </recommendedName>
</protein>
<keyword evidence="2" id="KW-1185">Reference proteome</keyword>
<dbReference type="EMBL" id="BPWL01000009">
    <property type="protein sequence ID" value="GJJ13626.1"/>
    <property type="molecule type" value="Genomic_DNA"/>
</dbReference>
<evidence type="ECO:0000313" key="1">
    <source>
        <dbReference type="EMBL" id="GJJ13626.1"/>
    </source>
</evidence>
<reference evidence="1" key="1">
    <citation type="submission" date="2021-10" db="EMBL/GenBank/DDBJ databases">
        <title>De novo Genome Assembly of Clathrus columnatus (Basidiomycota, Fungi) Using Illumina and Nanopore Sequence Data.</title>
        <authorList>
            <person name="Ogiso-Tanaka E."/>
            <person name="Itagaki H."/>
            <person name="Hosoya T."/>
            <person name="Hosaka K."/>
        </authorList>
    </citation>
    <scope>NUCLEOTIDE SEQUENCE</scope>
    <source>
        <strain evidence="1">MO-923</strain>
    </source>
</reference>
<dbReference type="InterPro" id="IPR032675">
    <property type="entry name" value="LRR_dom_sf"/>
</dbReference>
<accession>A0AAV5AMH2</accession>
<name>A0AAV5AMH2_9AGAM</name>
<sequence length="559" mass="64428">MHRIFKIQDMVDQILSWLPPSTLIATALVNHMWFYSSLPNIWRLVTLSEALTPLQLCTCRKECSVSHQVMFQTSNLVSYRENQCEPPTPQKWARFFVYSQYVRIILGNENDFLHIRKVTQFRHKTVEYLFPNLCSLRWDSHFFGESLPDFTLLISPSLENVGLRLFNLTLPFFRPFCETLANRVQSLRLLQICIDEPSWDTRKCIKSFNKVLESASSTLIHVQLPESFITEETVQALGRIQNLYDLTIGTATFELMFDEGWVCRGSGDENNDGNFGSLVYLLLSGSQRASYHDFLNKPSFSSLAAIEWRECTELRDVVLIATTISNACPRLEILTLGESERSATEEHLPPIVPWETLRVLLRCSLLTELSLHCCRVSMTSDDLVELLTSRLYFTQTPWKTLHIYTVEPLSIPDLLLFAKYCPYLNRLGVHFDGRFINDNALDEIRAQTRKPYIPPPEFLMQYGVSEAQLEHEGPNKLASVLSIDFAFSPLNPDLVHELVECLFEICGVVPSIHGWDPEWEVVSSYLWLKHQNPRRITFVTRDESSETNVNLADYNVTHI</sequence>
<evidence type="ECO:0008006" key="3">
    <source>
        <dbReference type="Google" id="ProtNLM"/>
    </source>
</evidence>
<comment type="caution">
    <text evidence="1">The sequence shown here is derived from an EMBL/GenBank/DDBJ whole genome shotgun (WGS) entry which is preliminary data.</text>
</comment>
<proteinExistence type="predicted"/>
<organism evidence="1 2">
    <name type="scientific">Clathrus columnatus</name>
    <dbReference type="NCBI Taxonomy" id="1419009"/>
    <lineage>
        <taxon>Eukaryota</taxon>
        <taxon>Fungi</taxon>
        <taxon>Dikarya</taxon>
        <taxon>Basidiomycota</taxon>
        <taxon>Agaricomycotina</taxon>
        <taxon>Agaricomycetes</taxon>
        <taxon>Phallomycetidae</taxon>
        <taxon>Phallales</taxon>
        <taxon>Clathraceae</taxon>
        <taxon>Clathrus</taxon>
    </lineage>
</organism>
<dbReference type="Gene3D" id="3.80.10.10">
    <property type="entry name" value="Ribonuclease Inhibitor"/>
    <property type="match status" value="1"/>
</dbReference>
<evidence type="ECO:0000313" key="2">
    <source>
        <dbReference type="Proteomes" id="UP001050691"/>
    </source>
</evidence>
<dbReference type="AlphaFoldDB" id="A0AAV5AMH2"/>
<gene>
    <name evidence="1" type="ORF">Clacol_007882</name>
</gene>